<organism evidence="1 2">
    <name type="scientific">Nephila pilipes</name>
    <name type="common">Giant wood spider</name>
    <name type="synonym">Nephila maculata</name>
    <dbReference type="NCBI Taxonomy" id="299642"/>
    <lineage>
        <taxon>Eukaryota</taxon>
        <taxon>Metazoa</taxon>
        <taxon>Ecdysozoa</taxon>
        <taxon>Arthropoda</taxon>
        <taxon>Chelicerata</taxon>
        <taxon>Arachnida</taxon>
        <taxon>Araneae</taxon>
        <taxon>Araneomorphae</taxon>
        <taxon>Entelegynae</taxon>
        <taxon>Araneoidea</taxon>
        <taxon>Nephilidae</taxon>
        <taxon>Nephila</taxon>
    </lineage>
</organism>
<accession>A0A8X6QVK7</accession>
<protein>
    <submittedName>
        <fullName evidence="1">Uncharacterized protein</fullName>
    </submittedName>
</protein>
<proteinExistence type="predicted"/>
<dbReference type="Proteomes" id="UP000887013">
    <property type="component" value="Unassembled WGS sequence"/>
</dbReference>
<dbReference type="EMBL" id="BMAW01085163">
    <property type="protein sequence ID" value="GFU41682.1"/>
    <property type="molecule type" value="Genomic_DNA"/>
</dbReference>
<name>A0A8X6QVK7_NEPPI</name>
<evidence type="ECO:0000313" key="1">
    <source>
        <dbReference type="EMBL" id="GFU41682.1"/>
    </source>
</evidence>
<keyword evidence="2" id="KW-1185">Reference proteome</keyword>
<reference evidence="1" key="1">
    <citation type="submission" date="2020-08" db="EMBL/GenBank/DDBJ databases">
        <title>Multicomponent nature underlies the extraordinary mechanical properties of spider dragline silk.</title>
        <authorList>
            <person name="Kono N."/>
            <person name="Nakamura H."/>
            <person name="Mori M."/>
            <person name="Yoshida Y."/>
            <person name="Ohtoshi R."/>
            <person name="Malay A.D."/>
            <person name="Moran D.A.P."/>
            <person name="Tomita M."/>
            <person name="Numata K."/>
            <person name="Arakawa K."/>
        </authorList>
    </citation>
    <scope>NUCLEOTIDE SEQUENCE</scope>
</reference>
<dbReference type="AlphaFoldDB" id="A0A8X6QVK7"/>
<comment type="caution">
    <text evidence="1">The sequence shown here is derived from an EMBL/GenBank/DDBJ whole genome shotgun (WGS) entry which is preliminary data.</text>
</comment>
<evidence type="ECO:0000313" key="2">
    <source>
        <dbReference type="Proteomes" id="UP000887013"/>
    </source>
</evidence>
<sequence length="105" mass="12316">MISERRDSCSMKMVQFTESNRIQEVGHVCVEAAHRYVSIRVFHERGGDRLKDEGGVTQRSFTNMDSVWRTEREHFILDSLNVRGMLEFLGEKKMYTFVSEAYKCT</sequence>
<gene>
    <name evidence="1" type="ORF">NPIL_290571</name>
</gene>